<organism evidence="2 3">
    <name type="scientific">Cotesia glomerata</name>
    <name type="common">Lepidopteran parasitic wasp</name>
    <name type="synonym">Apanteles glomeratus</name>
    <dbReference type="NCBI Taxonomy" id="32391"/>
    <lineage>
        <taxon>Eukaryota</taxon>
        <taxon>Metazoa</taxon>
        <taxon>Ecdysozoa</taxon>
        <taxon>Arthropoda</taxon>
        <taxon>Hexapoda</taxon>
        <taxon>Insecta</taxon>
        <taxon>Pterygota</taxon>
        <taxon>Neoptera</taxon>
        <taxon>Endopterygota</taxon>
        <taxon>Hymenoptera</taxon>
        <taxon>Apocrita</taxon>
        <taxon>Ichneumonoidea</taxon>
        <taxon>Braconidae</taxon>
        <taxon>Microgastrinae</taxon>
        <taxon>Cotesia</taxon>
    </lineage>
</organism>
<accession>A0AAV7IT75</accession>
<keyword evidence="1" id="KW-0732">Signal</keyword>
<gene>
    <name evidence="2" type="ORF">KQX54_004545</name>
</gene>
<protein>
    <submittedName>
        <fullName evidence="2">Uncharacterized protein</fullName>
    </submittedName>
</protein>
<dbReference type="AlphaFoldDB" id="A0AAV7IT75"/>
<comment type="caution">
    <text evidence="2">The sequence shown here is derived from an EMBL/GenBank/DDBJ whole genome shotgun (WGS) entry which is preliminary data.</text>
</comment>
<feature type="chain" id="PRO_5043686787" evidence="1">
    <location>
        <begin position="20"/>
        <end position="68"/>
    </location>
</feature>
<evidence type="ECO:0000313" key="3">
    <source>
        <dbReference type="Proteomes" id="UP000826195"/>
    </source>
</evidence>
<evidence type="ECO:0000256" key="1">
    <source>
        <dbReference type="SAM" id="SignalP"/>
    </source>
</evidence>
<sequence>MRSLLLKILLLVVIDSIMSTEIGMPAGLGIQEKFGHADWDIQEKVGHVCDDEVELDEDGIEKFRVKMI</sequence>
<keyword evidence="3" id="KW-1185">Reference proteome</keyword>
<dbReference type="EMBL" id="JAHXZJ010000747">
    <property type="protein sequence ID" value="KAH0557352.1"/>
    <property type="molecule type" value="Genomic_DNA"/>
</dbReference>
<feature type="signal peptide" evidence="1">
    <location>
        <begin position="1"/>
        <end position="19"/>
    </location>
</feature>
<evidence type="ECO:0000313" key="2">
    <source>
        <dbReference type="EMBL" id="KAH0557352.1"/>
    </source>
</evidence>
<dbReference type="Proteomes" id="UP000826195">
    <property type="component" value="Unassembled WGS sequence"/>
</dbReference>
<reference evidence="2 3" key="1">
    <citation type="journal article" date="2021" name="J. Hered.">
        <title>A chromosome-level genome assembly of the parasitoid wasp, Cotesia glomerata (Hymenoptera: Braconidae).</title>
        <authorList>
            <person name="Pinto B.J."/>
            <person name="Weis J.J."/>
            <person name="Gamble T."/>
            <person name="Ode P.J."/>
            <person name="Paul R."/>
            <person name="Zaspel J.M."/>
        </authorList>
    </citation>
    <scope>NUCLEOTIDE SEQUENCE [LARGE SCALE GENOMIC DNA]</scope>
    <source>
        <strain evidence="2">CgM1</strain>
    </source>
</reference>
<proteinExistence type="predicted"/>
<name>A0AAV7IT75_COTGL</name>